<sequence length="481" mass="54196">MTSSTPDAASHGRLRLWLGHLSLPLVVLAWGLFVVAPTWVQAARACFPNFDLGIYTQAFARLSFADPNPWLSGRQIFLFNDHFDPILWLAQPLTEVLPAMWAGLVAESLFVLLSLVPLLWLHARGLLSRASTVLAAGLLLLSVGAVDALRFPIHPTTWSVLPWVLAGVAFHFRRNGLLLVAMVLLFSCKEEFAFVGIMLAVALWLRGDRRHAVAALVLSVAWVAWVYGVRPRLWGHTQDHVERLERGLEEGWLQYLWLRVHPSQLARVGTLLVALAPLILWTWRERLRPDWAWMLVLLPLLGIRFLGMAWRFHYVAPLMAAALMGFLPVLRARRPPAWVLVSTFVLLITTNENNLRAGWRTLVTPLGFPARCPDDPARMASIARGVEWLTRERQGPALMGGNFVPLLAHRDDIFAMGGPYPADGRVFEWVLVEKPPRGEIWLLSAERIQELIALWRQDANTQVLIDDPHVFMAKGRFAGYP</sequence>
<dbReference type="EMBL" id="CP004025">
    <property type="protein sequence ID" value="AGC41826.1"/>
    <property type="molecule type" value="Genomic_DNA"/>
</dbReference>
<keyword evidence="3" id="KW-1185">Reference proteome</keyword>
<evidence type="ECO:0000256" key="1">
    <source>
        <dbReference type="SAM" id="Phobius"/>
    </source>
</evidence>
<gene>
    <name evidence="2" type="ordered locus">MYSTI_00476</name>
</gene>
<accession>L7TZ80</accession>
<dbReference type="AlphaFoldDB" id="L7TZ80"/>
<evidence type="ECO:0008006" key="4">
    <source>
        <dbReference type="Google" id="ProtNLM"/>
    </source>
</evidence>
<dbReference type="eggNOG" id="COG3463">
    <property type="taxonomic scope" value="Bacteria"/>
</dbReference>
<feature type="transmembrane region" description="Helical" evidence="1">
    <location>
        <begin position="312"/>
        <end position="330"/>
    </location>
</feature>
<feature type="transmembrane region" description="Helical" evidence="1">
    <location>
        <begin position="133"/>
        <end position="153"/>
    </location>
</feature>
<name>L7TZ80_MYXSD</name>
<feature type="transmembrane region" description="Helical" evidence="1">
    <location>
        <begin position="265"/>
        <end position="283"/>
    </location>
</feature>
<dbReference type="Proteomes" id="UP000011131">
    <property type="component" value="Chromosome"/>
</dbReference>
<dbReference type="HOGENOM" id="CLU_567210_0_0_7"/>
<feature type="transmembrane region" description="Helical" evidence="1">
    <location>
        <begin position="21"/>
        <end position="40"/>
    </location>
</feature>
<dbReference type="Pfam" id="PF09852">
    <property type="entry name" value="DUF2079"/>
    <property type="match status" value="1"/>
</dbReference>
<keyword evidence="1" id="KW-0812">Transmembrane</keyword>
<feature type="transmembrane region" description="Helical" evidence="1">
    <location>
        <begin position="99"/>
        <end position="121"/>
    </location>
</feature>
<keyword evidence="1" id="KW-0472">Membrane</keyword>
<keyword evidence="1" id="KW-1133">Transmembrane helix</keyword>
<dbReference type="InterPro" id="IPR018650">
    <property type="entry name" value="STSV1_Orf64"/>
</dbReference>
<evidence type="ECO:0000313" key="2">
    <source>
        <dbReference type="EMBL" id="AGC41826.1"/>
    </source>
</evidence>
<dbReference type="STRING" id="1278073.MYSTI_00476"/>
<dbReference type="RefSeq" id="WP_015346089.1">
    <property type="nucleotide sequence ID" value="NC_020126.1"/>
</dbReference>
<organism evidence="2 3">
    <name type="scientific">Myxococcus stipitatus (strain DSM 14675 / JCM 12634 / Mx s8)</name>
    <dbReference type="NCBI Taxonomy" id="1278073"/>
    <lineage>
        <taxon>Bacteria</taxon>
        <taxon>Pseudomonadati</taxon>
        <taxon>Myxococcota</taxon>
        <taxon>Myxococcia</taxon>
        <taxon>Myxococcales</taxon>
        <taxon>Cystobacterineae</taxon>
        <taxon>Myxococcaceae</taxon>
        <taxon>Myxococcus</taxon>
    </lineage>
</organism>
<evidence type="ECO:0000313" key="3">
    <source>
        <dbReference type="Proteomes" id="UP000011131"/>
    </source>
</evidence>
<feature type="transmembrane region" description="Helical" evidence="1">
    <location>
        <begin position="212"/>
        <end position="229"/>
    </location>
</feature>
<proteinExistence type="predicted"/>
<protein>
    <recommendedName>
        <fullName evidence="4">DUF2079 domain-containing protein</fullName>
    </recommendedName>
</protein>
<feature type="transmembrane region" description="Helical" evidence="1">
    <location>
        <begin position="177"/>
        <end position="205"/>
    </location>
</feature>
<feature type="transmembrane region" description="Helical" evidence="1">
    <location>
        <begin position="290"/>
        <end position="306"/>
    </location>
</feature>
<reference evidence="2 3" key="1">
    <citation type="journal article" date="2013" name="Genome Announc.">
        <title>Complete genome sequence of Myxococcus stipitatus strain DSM 14675, a fruiting myxobacterium.</title>
        <authorList>
            <person name="Huntley S."/>
            <person name="Kneip S."/>
            <person name="Treuner-Lange A."/>
            <person name="Sogaard-Andersen L."/>
        </authorList>
    </citation>
    <scope>NUCLEOTIDE SEQUENCE [LARGE SCALE GENOMIC DNA]</scope>
    <source>
        <strain evidence="3">DSM 14675 / JCM 12634 / Mx s8</strain>
    </source>
</reference>
<dbReference type="KEGG" id="msd:MYSTI_00476"/>
<dbReference type="PATRIC" id="fig|1278073.3.peg.493"/>